<dbReference type="NCBIfam" id="TIGR01990">
    <property type="entry name" value="bPGM"/>
    <property type="match status" value="1"/>
</dbReference>
<dbReference type="InterPro" id="IPR006439">
    <property type="entry name" value="HAD-SF_hydro_IA"/>
</dbReference>
<dbReference type="InterPro" id="IPR023198">
    <property type="entry name" value="PGP-like_dom2"/>
</dbReference>
<evidence type="ECO:0000256" key="4">
    <source>
        <dbReference type="ARBA" id="ARBA00022723"/>
    </source>
</evidence>
<dbReference type="InterPro" id="IPR010972">
    <property type="entry name" value="Beta-PGM"/>
</dbReference>
<sequence>MGQPLKAIIFDLDGVITDTAEYHFLAWKALGEELGIPFTREFNEELKGISRMESLEKILAFGGKQNKFTNQEKETLAARKNSHYRRLIEEITPNDILPGIREFITAIKQNGIKIGLASVSKNAFTVINRLGLVSEFDTIVDAATIQNGKPDPEIFLRAAEQLGINPGTCIGIEDAEAGVAAIKAAGMFAVGIGDENRLAQADLIYHSTTELRFDEILNAFVAKSNQ</sequence>
<dbReference type="SFLD" id="SFLDG01135">
    <property type="entry name" value="C1.5.6:_HAD__Beta-PGM__Phospha"/>
    <property type="match status" value="1"/>
</dbReference>
<keyword evidence="3" id="KW-0597">Phosphoprotein</keyword>
<dbReference type="PRINTS" id="PR00413">
    <property type="entry name" value="HADHALOGNASE"/>
</dbReference>
<evidence type="ECO:0000256" key="3">
    <source>
        <dbReference type="ARBA" id="ARBA00022553"/>
    </source>
</evidence>
<evidence type="ECO:0000256" key="7">
    <source>
        <dbReference type="ARBA" id="ARBA00023277"/>
    </source>
</evidence>
<dbReference type="Gene3D" id="1.10.150.240">
    <property type="entry name" value="Putative phosphatase, domain 2"/>
    <property type="match status" value="1"/>
</dbReference>
<dbReference type="SUPFAM" id="SSF56784">
    <property type="entry name" value="HAD-like"/>
    <property type="match status" value="1"/>
</dbReference>
<evidence type="ECO:0000256" key="6">
    <source>
        <dbReference type="ARBA" id="ARBA00023235"/>
    </source>
</evidence>
<protein>
    <recommendedName>
        <fullName evidence="10">Beta-phosphoglucomutase</fullName>
        <ecNumber evidence="9">5.4.2.6</ecNumber>
    </recommendedName>
</protein>
<evidence type="ECO:0000313" key="11">
    <source>
        <dbReference type="EMBL" id="MBL4953515.1"/>
    </source>
</evidence>
<reference evidence="11 12" key="1">
    <citation type="submission" date="2021-01" db="EMBL/GenBank/DDBJ databases">
        <title>Genome public.</title>
        <authorList>
            <person name="Liu C."/>
            <person name="Sun Q."/>
        </authorList>
    </citation>
    <scope>NUCLEOTIDE SEQUENCE [LARGE SCALE GENOMIC DNA]</scope>
    <source>
        <strain evidence="11 12">YIM B02564</strain>
    </source>
</reference>
<accession>A0ABS1TQB3</accession>
<keyword evidence="4" id="KW-0479">Metal-binding</keyword>
<keyword evidence="5" id="KW-0460">Magnesium</keyword>
<evidence type="ECO:0000256" key="8">
    <source>
        <dbReference type="ARBA" id="ARBA00044926"/>
    </source>
</evidence>
<dbReference type="RefSeq" id="WP_202654784.1">
    <property type="nucleotide sequence ID" value="NZ_JAESWB010000211.1"/>
</dbReference>
<dbReference type="InterPro" id="IPR036412">
    <property type="entry name" value="HAD-like_sf"/>
</dbReference>
<evidence type="ECO:0000256" key="9">
    <source>
        <dbReference type="ARBA" id="ARBA00044968"/>
    </source>
</evidence>
<dbReference type="PANTHER" id="PTHR46193:SF18">
    <property type="entry name" value="HEXITOL PHOSPHATASE B"/>
    <property type="match status" value="1"/>
</dbReference>
<dbReference type="Pfam" id="PF00702">
    <property type="entry name" value="Hydrolase"/>
    <property type="match status" value="1"/>
</dbReference>
<evidence type="ECO:0000256" key="1">
    <source>
        <dbReference type="ARBA" id="ARBA00001946"/>
    </source>
</evidence>
<evidence type="ECO:0000313" key="12">
    <source>
        <dbReference type="Proteomes" id="UP000623967"/>
    </source>
</evidence>
<dbReference type="Gene3D" id="3.40.50.1000">
    <property type="entry name" value="HAD superfamily/HAD-like"/>
    <property type="match status" value="1"/>
</dbReference>
<proteinExistence type="inferred from homology"/>
<dbReference type="CDD" id="cd02598">
    <property type="entry name" value="HAD_BPGM"/>
    <property type="match status" value="1"/>
</dbReference>
<comment type="caution">
    <text evidence="11">The sequence shown here is derived from an EMBL/GenBank/DDBJ whole genome shotgun (WGS) entry which is preliminary data.</text>
</comment>
<dbReference type="NCBIfam" id="TIGR02009">
    <property type="entry name" value="PGMB-YQAB-SF"/>
    <property type="match status" value="1"/>
</dbReference>
<organism evidence="11 12">
    <name type="scientific">Neobacillus paridis</name>
    <dbReference type="NCBI Taxonomy" id="2803862"/>
    <lineage>
        <taxon>Bacteria</taxon>
        <taxon>Bacillati</taxon>
        <taxon>Bacillota</taxon>
        <taxon>Bacilli</taxon>
        <taxon>Bacillales</taxon>
        <taxon>Bacillaceae</taxon>
        <taxon>Neobacillus</taxon>
    </lineage>
</organism>
<dbReference type="InterPro" id="IPR051600">
    <property type="entry name" value="Beta-PGM-like"/>
</dbReference>
<dbReference type="PANTHER" id="PTHR46193">
    <property type="entry name" value="6-PHOSPHOGLUCONATE PHOSPHATASE"/>
    <property type="match status" value="1"/>
</dbReference>
<evidence type="ECO:0000256" key="5">
    <source>
        <dbReference type="ARBA" id="ARBA00022842"/>
    </source>
</evidence>
<dbReference type="SFLD" id="SFLDG01129">
    <property type="entry name" value="C1.5:_HAD__Beta-PGM__Phosphata"/>
    <property type="match status" value="1"/>
</dbReference>
<dbReference type="InterPro" id="IPR010976">
    <property type="entry name" value="B-phosphoglucomutase_hydrolase"/>
</dbReference>
<evidence type="ECO:0000256" key="10">
    <source>
        <dbReference type="ARBA" id="ARBA00044991"/>
    </source>
</evidence>
<dbReference type="NCBIfam" id="TIGR01509">
    <property type="entry name" value="HAD-SF-IA-v3"/>
    <property type="match status" value="1"/>
</dbReference>
<comment type="catalytic activity">
    <reaction evidence="8">
        <text>beta-D-glucose 1-phosphate = beta-D-glucose 6-phosphate</text>
        <dbReference type="Rhea" id="RHEA:20113"/>
        <dbReference type="ChEBI" id="CHEBI:57684"/>
        <dbReference type="ChEBI" id="CHEBI:58247"/>
        <dbReference type="EC" id="5.4.2.6"/>
    </reaction>
</comment>
<comment type="cofactor">
    <cofactor evidence="1">
        <name>Mg(2+)</name>
        <dbReference type="ChEBI" id="CHEBI:18420"/>
    </cofactor>
</comment>
<evidence type="ECO:0000256" key="2">
    <source>
        <dbReference type="ARBA" id="ARBA00006171"/>
    </source>
</evidence>
<dbReference type="InterPro" id="IPR023214">
    <property type="entry name" value="HAD_sf"/>
</dbReference>
<dbReference type="EMBL" id="JAESWB010000211">
    <property type="protein sequence ID" value="MBL4953515.1"/>
    <property type="molecule type" value="Genomic_DNA"/>
</dbReference>
<keyword evidence="12" id="KW-1185">Reference proteome</keyword>
<keyword evidence="6 11" id="KW-0413">Isomerase</keyword>
<dbReference type="EC" id="5.4.2.6" evidence="9"/>
<dbReference type="SFLD" id="SFLDS00003">
    <property type="entry name" value="Haloacid_Dehalogenase"/>
    <property type="match status" value="1"/>
</dbReference>
<comment type="similarity">
    <text evidence="2">Belongs to the HAD-like hydrolase superfamily. CbbY/CbbZ/Gph/YieH family.</text>
</comment>
<dbReference type="SFLD" id="SFLDF00046">
    <property type="entry name" value="beta-phosphoglucomutase"/>
    <property type="match status" value="1"/>
</dbReference>
<name>A0ABS1TQB3_9BACI</name>
<gene>
    <name evidence="11" type="primary">pgmB</name>
    <name evidence="11" type="ORF">JK635_15080</name>
</gene>
<dbReference type="Proteomes" id="UP000623967">
    <property type="component" value="Unassembled WGS sequence"/>
</dbReference>
<keyword evidence="7" id="KW-0119">Carbohydrate metabolism</keyword>
<dbReference type="GO" id="GO:0008801">
    <property type="term" value="F:beta-phosphoglucomutase activity"/>
    <property type="evidence" value="ECO:0007669"/>
    <property type="project" value="UniProtKB-EC"/>
</dbReference>